<dbReference type="EMBL" id="JAVDQT010000001">
    <property type="protein sequence ID" value="MDR6430298.1"/>
    <property type="molecule type" value="Genomic_DNA"/>
</dbReference>
<evidence type="ECO:0000256" key="1">
    <source>
        <dbReference type="ARBA" id="ARBA00022630"/>
    </source>
</evidence>
<reference evidence="4 5" key="1">
    <citation type="submission" date="2023-07" db="EMBL/GenBank/DDBJ databases">
        <title>Sorghum-associated microbial communities from plants grown in Nebraska, USA.</title>
        <authorList>
            <person name="Schachtman D."/>
        </authorList>
    </citation>
    <scope>NUCLEOTIDE SEQUENCE [LARGE SCALE GENOMIC DNA]</scope>
    <source>
        <strain evidence="4 5">DS1730</strain>
    </source>
</reference>
<dbReference type="GO" id="GO:0003955">
    <property type="term" value="F:NAD(P)H dehydrogenase (quinone) activity"/>
    <property type="evidence" value="ECO:0007669"/>
    <property type="project" value="UniProtKB-EC"/>
</dbReference>
<evidence type="ECO:0000313" key="5">
    <source>
        <dbReference type="Proteomes" id="UP001184614"/>
    </source>
</evidence>
<dbReference type="Gene3D" id="3.40.50.360">
    <property type="match status" value="1"/>
</dbReference>
<keyword evidence="5" id="KW-1185">Reference proteome</keyword>
<dbReference type="SUPFAM" id="SSF52218">
    <property type="entry name" value="Flavoproteins"/>
    <property type="match status" value="1"/>
</dbReference>
<keyword evidence="2" id="KW-0288">FMN</keyword>
<dbReference type="InterPro" id="IPR029039">
    <property type="entry name" value="Flavoprotein-like_sf"/>
</dbReference>
<sequence>MARILIAISSNFGANLMLARLLSPVLEGFGASVRIRRVEVHAPSAELSELEYASGIDLEWADGFVFSSPSHTGLMSSAMKAFIDANHEAAVNGKYLNKTFAGMATSGFAHAGQERVVDDLNAVAAAWGCLVVTPSTANPDLNRLNGNPFGLSFVLQHGRIADVDVVTQVLKTHFKRFVAVTEALASLKE</sequence>
<dbReference type="PROSITE" id="PS50902">
    <property type="entry name" value="FLAVODOXIN_LIKE"/>
    <property type="match status" value="1"/>
</dbReference>
<dbReference type="Proteomes" id="UP001184614">
    <property type="component" value="Unassembled WGS sequence"/>
</dbReference>
<dbReference type="EC" id="1.6.5.2" evidence="4"/>
<accession>A0ABU1M2N7</accession>
<gene>
    <name evidence="4" type="ORF">J2782_000003</name>
</gene>
<dbReference type="InterPro" id="IPR008254">
    <property type="entry name" value="Flavodoxin/NO_synth"/>
</dbReference>
<comment type="caution">
    <text evidence="4">The sequence shown here is derived from an EMBL/GenBank/DDBJ whole genome shotgun (WGS) entry which is preliminary data.</text>
</comment>
<keyword evidence="4" id="KW-0560">Oxidoreductase</keyword>
<evidence type="ECO:0000256" key="2">
    <source>
        <dbReference type="ARBA" id="ARBA00022643"/>
    </source>
</evidence>
<feature type="domain" description="Flavodoxin-like" evidence="3">
    <location>
        <begin position="4"/>
        <end position="178"/>
    </location>
</feature>
<name>A0ABU1M2N7_9HYPH</name>
<protein>
    <submittedName>
        <fullName evidence="4">NAD(P)H dehydrogenase (Quinone)</fullName>
        <ecNumber evidence="4">1.6.5.2</ecNumber>
    </submittedName>
</protein>
<dbReference type="Pfam" id="PF03358">
    <property type="entry name" value="FMN_red"/>
    <property type="match status" value="1"/>
</dbReference>
<proteinExistence type="predicted"/>
<keyword evidence="1" id="KW-0285">Flavoprotein</keyword>
<dbReference type="RefSeq" id="WP_310009569.1">
    <property type="nucleotide sequence ID" value="NZ_JAVDQT010000001.1"/>
</dbReference>
<evidence type="ECO:0000259" key="3">
    <source>
        <dbReference type="PROSITE" id="PS50902"/>
    </source>
</evidence>
<evidence type="ECO:0000313" key="4">
    <source>
        <dbReference type="EMBL" id="MDR6430298.1"/>
    </source>
</evidence>
<dbReference type="InterPro" id="IPR005025">
    <property type="entry name" value="FMN_Rdtase-like_dom"/>
</dbReference>
<organism evidence="4 5">
    <name type="scientific">Brucella pseudogrignonensis</name>
    <dbReference type="NCBI Taxonomy" id="419475"/>
    <lineage>
        <taxon>Bacteria</taxon>
        <taxon>Pseudomonadati</taxon>
        <taxon>Pseudomonadota</taxon>
        <taxon>Alphaproteobacteria</taxon>
        <taxon>Hyphomicrobiales</taxon>
        <taxon>Brucellaceae</taxon>
        <taxon>Brucella/Ochrobactrum group</taxon>
        <taxon>Brucella</taxon>
    </lineage>
</organism>